<dbReference type="NCBIfam" id="TIGR01690">
    <property type="entry name" value="ICE_RAQPRD"/>
    <property type="match status" value="1"/>
</dbReference>
<evidence type="ECO:0000256" key="1">
    <source>
        <dbReference type="SAM" id="MobiDB-lite"/>
    </source>
</evidence>
<keyword evidence="3" id="KW-1185">Reference proteome</keyword>
<dbReference type="AlphaFoldDB" id="D8MJE8"/>
<dbReference type="EMBL" id="FP236826">
    <property type="protein sequence ID" value="CAX53336.1"/>
    <property type="molecule type" value="Genomic_DNA"/>
</dbReference>
<protein>
    <submittedName>
        <fullName evidence="2">Plasmid conserved hypothetical family protein</fullName>
    </submittedName>
</protein>
<sequence length="153" mass="16805">MNPFNPAFALVFKFSFSQKELTAELVSVISHAYPTQQPLGVHMKSLCPATRLLLCGGVLGLTSLASSPASASEKDELASAQRMIVQVQASLERARIAAVQADPSERGRYFFDYQRANSDLKTISSGIDRYLEPTRAQPRDLSGVAGNYRRERP</sequence>
<evidence type="ECO:0000313" key="2">
    <source>
        <dbReference type="EMBL" id="CAX53336.1"/>
    </source>
</evidence>
<dbReference type="eggNOG" id="ENOG50313JK">
    <property type="taxonomic scope" value="Bacteria"/>
</dbReference>
<name>D8MJE8_ERWBE</name>
<dbReference type="Pfam" id="PF09686">
    <property type="entry name" value="Plasmid_RAQPRD"/>
    <property type="match status" value="1"/>
</dbReference>
<evidence type="ECO:0000313" key="3">
    <source>
        <dbReference type="Proteomes" id="UP000008793"/>
    </source>
</evidence>
<keyword evidence="2" id="KW-0614">Plasmid</keyword>
<dbReference type="HOGENOM" id="CLU_1710453_0_0_6"/>
<gene>
    <name evidence="2" type="ordered locus">EbC_pEb10200580</name>
</gene>
<dbReference type="Proteomes" id="UP000008793">
    <property type="component" value="Plasmid pEB102"/>
</dbReference>
<reference evidence="2 3" key="1">
    <citation type="journal article" date="2010" name="BMC Genomics">
        <title>Genome comparison of the epiphytic bacteria Erwinia billingiae and E. tasmaniensis with the pear pathogen E. pyrifoliae.</title>
        <authorList>
            <person name="Kube M."/>
            <person name="Migdoll A.M."/>
            <person name="Gehring I."/>
            <person name="Heitmann K."/>
            <person name="Mayer Y."/>
            <person name="Kuhl H."/>
            <person name="Knaust F."/>
            <person name="Geider K."/>
            <person name="Reinhardt R."/>
        </authorList>
    </citation>
    <scope>NUCLEOTIDE SEQUENCE [LARGE SCALE GENOMIC DNA]</scope>
    <source>
        <strain evidence="2 3">Eb661</strain>
        <plasmid evidence="2">pEB102</plasmid>
    </source>
</reference>
<organism evidence="3">
    <name type="scientific">Erwinia billingiae (strain Eb661)</name>
    <dbReference type="NCBI Taxonomy" id="634500"/>
    <lineage>
        <taxon>Bacteria</taxon>
        <taxon>Pseudomonadati</taxon>
        <taxon>Pseudomonadota</taxon>
        <taxon>Gammaproteobacteria</taxon>
        <taxon>Enterobacterales</taxon>
        <taxon>Erwiniaceae</taxon>
        <taxon>Erwinia</taxon>
    </lineage>
</organism>
<feature type="region of interest" description="Disordered" evidence="1">
    <location>
        <begin position="134"/>
        <end position="153"/>
    </location>
</feature>
<accession>D8MJE8</accession>
<geneLocation type="plasmid" evidence="2 3">
    <name>pEB102</name>
</geneLocation>
<dbReference type="InterPro" id="IPR019110">
    <property type="entry name" value="Uncharacterised_RAQPRD"/>
</dbReference>
<proteinExistence type="predicted"/>
<dbReference type="KEGG" id="ebi:EbC_pEb10200580"/>